<evidence type="ECO:0000256" key="2">
    <source>
        <dbReference type="ARBA" id="ARBA00005745"/>
    </source>
</evidence>
<feature type="transmembrane region" description="Helical" evidence="10">
    <location>
        <begin position="222"/>
        <end position="239"/>
    </location>
</feature>
<keyword evidence="6 9" id="KW-0812">Transmembrane</keyword>
<evidence type="ECO:0000256" key="10">
    <source>
        <dbReference type="SAM" id="Phobius"/>
    </source>
</evidence>
<sequence length="403" mass="44987">MAQFNYIARDKTGKKKSGTIKVNTRKEVSTKLRERGLRLLTLEEVPETALNKEIYIGNPVKLKDFVIYLRQFSTLLKAGVTIVDSTRILSQQTESKPLRKALSAVLEDLNQGTPLSECAAKHKRIFPPMFINLVRAGEASGALDEALERLGEHFEKQHETKKKIQSAMAYPIVVAIIAFVVVIYLLTNVVPTFAAMFADFGGELPALTQFVLSVSDWMQEKWWMLIIIGIALGGLFAFLKKSKLTKYHFDYVILKIPIFGSLMRKAMLARMTRTLSSLFASSVPILQAISIVEKVVENEVAARVLRDSRSSLERGVSLTEPMKKHWIFPPLVTQMIAIGEQTGSLDAMLAKVADFYEMEVGTATDQIKSLIEPLMIVFLAAIVGTIVLSIMVPMFEIFNQVGN</sequence>
<evidence type="ECO:0000256" key="4">
    <source>
        <dbReference type="ARBA" id="ARBA00022475"/>
    </source>
</evidence>
<feature type="domain" description="Type II secretion system protein GspF" evidence="11">
    <location>
        <begin position="68"/>
        <end position="191"/>
    </location>
</feature>
<evidence type="ECO:0000313" key="12">
    <source>
        <dbReference type="EMBL" id="KEF39452.1"/>
    </source>
</evidence>
<dbReference type="GO" id="GO:0009306">
    <property type="term" value="P:protein secretion"/>
    <property type="evidence" value="ECO:0007669"/>
    <property type="project" value="InterPro"/>
</dbReference>
<evidence type="ECO:0000256" key="1">
    <source>
        <dbReference type="ARBA" id="ARBA00004429"/>
    </source>
</evidence>
<proteinExistence type="inferred from homology"/>
<keyword evidence="8 10" id="KW-0472">Membrane</keyword>
<evidence type="ECO:0000313" key="13">
    <source>
        <dbReference type="Proteomes" id="UP000027936"/>
    </source>
</evidence>
<comment type="caution">
    <text evidence="12">The sequence shown here is derived from an EMBL/GenBank/DDBJ whole genome shotgun (WGS) entry which is preliminary data.</text>
</comment>
<dbReference type="GO" id="GO:0005886">
    <property type="term" value="C:plasma membrane"/>
    <property type="evidence" value="ECO:0007669"/>
    <property type="project" value="UniProtKB-SubCell"/>
</dbReference>
<keyword evidence="7 10" id="KW-1133">Transmembrane helix</keyword>
<name>A0A072NQC3_SCHAZ</name>
<dbReference type="OrthoDB" id="9805682at2"/>
<dbReference type="InterPro" id="IPR003004">
    <property type="entry name" value="GspF/PilC"/>
</dbReference>
<dbReference type="PRINTS" id="PR00812">
    <property type="entry name" value="BCTERIALGSPF"/>
</dbReference>
<dbReference type="PANTHER" id="PTHR30012">
    <property type="entry name" value="GENERAL SECRETION PATHWAY PROTEIN"/>
    <property type="match status" value="1"/>
</dbReference>
<reference evidence="12 13" key="1">
    <citation type="submission" date="2014-04" db="EMBL/GenBank/DDBJ databases">
        <title>Draft genome sequence of Bacillus azotoformans MEV2011, a (co-) denitrifying strain unable to grow in the presence of oxygen.</title>
        <authorList>
            <person name="Nielsen M."/>
            <person name="Schreiber L."/>
            <person name="Finster K."/>
            <person name="Schramm A."/>
        </authorList>
    </citation>
    <scope>NUCLEOTIDE SEQUENCE [LARGE SCALE GENOMIC DNA]</scope>
    <source>
        <strain evidence="12 13">MEV2011</strain>
    </source>
</reference>
<evidence type="ECO:0000256" key="3">
    <source>
        <dbReference type="ARBA" id="ARBA00022448"/>
    </source>
</evidence>
<evidence type="ECO:0000256" key="6">
    <source>
        <dbReference type="ARBA" id="ARBA00022692"/>
    </source>
</evidence>
<dbReference type="InterPro" id="IPR001992">
    <property type="entry name" value="T2SS_GspF/T4SS_PilC_CS"/>
</dbReference>
<keyword evidence="4" id="KW-1003">Cell membrane</keyword>
<dbReference type="InterPro" id="IPR042094">
    <property type="entry name" value="T2SS_GspF_sf"/>
</dbReference>
<keyword evidence="3 9" id="KW-0813">Transport</keyword>
<feature type="transmembrane region" description="Helical" evidence="10">
    <location>
        <begin position="167"/>
        <end position="187"/>
    </location>
</feature>
<evidence type="ECO:0000256" key="5">
    <source>
        <dbReference type="ARBA" id="ARBA00022519"/>
    </source>
</evidence>
<protein>
    <submittedName>
        <fullName evidence="12">Type II secretory pathway, component PulF</fullName>
    </submittedName>
</protein>
<dbReference type="Gene3D" id="1.20.81.30">
    <property type="entry name" value="Type II secretion system (T2SS), domain F"/>
    <property type="match status" value="2"/>
</dbReference>
<dbReference type="EMBL" id="JJRY01000003">
    <property type="protein sequence ID" value="KEF39452.1"/>
    <property type="molecule type" value="Genomic_DNA"/>
</dbReference>
<dbReference type="Pfam" id="PF00482">
    <property type="entry name" value="T2SSF"/>
    <property type="match status" value="2"/>
</dbReference>
<dbReference type="RefSeq" id="WP_035194070.1">
    <property type="nucleotide sequence ID" value="NZ_JJRY01000003.1"/>
</dbReference>
<dbReference type="Proteomes" id="UP000027936">
    <property type="component" value="Unassembled WGS sequence"/>
</dbReference>
<evidence type="ECO:0000256" key="9">
    <source>
        <dbReference type="RuleBase" id="RU003923"/>
    </source>
</evidence>
<comment type="subcellular location">
    <subcellularLocation>
        <location evidence="1">Cell inner membrane</location>
        <topology evidence="1">Multi-pass membrane protein</topology>
    </subcellularLocation>
    <subcellularLocation>
        <location evidence="9">Cell membrane</location>
        <topology evidence="9">Multi-pass membrane protein</topology>
    </subcellularLocation>
</comment>
<dbReference type="PATRIC" id="fig|1348973.3.peg.1192"/>
<organism evidence="12 13">
    <name type="scientific">Schinkia azotoformans MEV2011</name>
    <dbReference type="NCBI Taxonomy" id="1348973"/>
    <lineage>
        <taxon>Bacteria</taxon>
        <taxon>Bacillati</taxon>
        <taxon>Bacillota</taxon>
        <taxon>Bacilli</taxon>
        <taxon>Bacillales</taxon>
        <taxon>Bacillaceae</taxon>
        <taxon>Calidifontibacillus/Schinkia group</taxon>
        <taxon>Schinkia</taxon>
    </lineage>
</organism>
<keyword evidence="5" id="KW-0997">Cell inner membrane</keyword>
<feature type="domain" description="Type II secretion system protein GspF" evidence="11">
    <location>
        <begin position="272"/>
        <end position="393"/>
    </location>
</feature>
<accession>A0A072NQC3</accession>
<comment type="similarity">
    <text evidence="2 9">Belongs to the GSP F family.</text>
</comment>
<evidence type="ECO:0000256" key="8">
    <source>
        <dbReference type="ARBA" id="ARBA00023136"/>
    </source>
</evidence>
<dbReference type="PANTHER" id="PTHR30012:SF0">
    <property type="entry name" value="TYPE II SECRETION SYSTEM PROTEIN F-RELATED"/>
    <property type="match status" value="1"/>
</dbReference>
<evidence type="ECO:0000259" key="11">
    <source>
        <dbReference type="Pfam" id="PF00482"/>
    </source>
</evidence>
<dbReference type="InterPro" id="IPR018076">
    <property type="entry name" value="T2SS_GspF_dom"/>
</dbReference>
<dbReference type="FunFam" id="1.20.81.30:FF:000001">
    <property type="entry name" value="Type II secretion system protein F"/>
    <property type="match status" value="2"/>
</dbReference>
<dbReference type="PROSITE" id="PS00874">
    <property type="entry name" value="T2SP_F"/>
    <property type="match status" value="1"/>
</dbReference>
<dbReference type="AlphaFoldDB" id="A0A072NQC3"/>
<evidence type="ECO:0000256" key="7">
    <source>
        <dbReference type="ARBA" id="ARBA00022989"/>
    </source>
</evidence>
<gene>
    <name evidence="12" type="ORF">M670_01220</name>
</gene>
<feature type="transmembrane region" description="Helical" evidence="10">
    <location>
        <begin position="374"/>
        <end position="395"/>
    </location>
</feature>